<comment type="subcellular location">
    <subcellularLocation>
        <location evidence="1">Cell membrane</location>
        <topology evidence="1">Multi-pass membrane protein</topology>
    </subcellularLocation>
</comment>
<feature type="transmembrane region" description="Helical" evidence="7">
    <location>
        <begin position="48"/>
        <end position="67"/>
    </location>
</feature>
<reference evidence="9 10" key="1">
    <citation type="submission" date="2019-06" db="EMBL/GenBank/DDBJ databases">
        <title>Draft genome sequence of Miniimonas arenae KCTC 19750T isolated from sea sand.</title>
        <authorList>
            <person name="Park S.-J."/>
        </authorList>
    </citation>
    <scope>NUCLEOTIDE SEQUENCE [LARGE SCALE GENOMIC DNA]</scope>
    <source>
        <strain evidence="9 10">KCTC 19750</strain>
    </source>
</reference>
<gene>
    <name evidence="9" type="ORF">FH969_10300</name>
</gene>
<dbReference type="RefSeq" id="WP_139987180.1">
    <property type="nucleotide sequence ID" value="NZ_VENP01000037.1"/>
</dbReference>
<dbReference type="PROSITE" id="PS50850">
    <property type="entry name" value="MFS"/>
    <property type="match status" value="1"/>
</dbReference>
<feature type="transmembrane region" description="Helical" evidence="7">
    <location>
        <begin position="256"/>
        <end position="278"/>
    </location>
</feature>
<feature type="transmembrane region" description="Helical" evidence="7">
    <location>
        <begin position="12"/>
        <end position="28"/>
    </location>
</feature>
<dbReference type="Proteomes" id="UP000313849">
    <property type="component" value="Unassembled WGS sequence"/>
</dbReference>
<feature type="transmembrane region" description="Helical" evidence="7">
    <location>
        <begin position="373"/>
        <end position="395"/>
    </location>
</feature>
<keyword evidence="6 7" id="KW-0472">Membrane</keyword>
<evidence type="ECO:0000256" key="2">
    <source>
        <dbReference type="ARBA" id="ARBA00022448"/>
    </source>
</evidence>
<accession>A0A5C5BAC9</accession>
<comment type="caution">
    <text evidence="9">The sequence shown here is derived from an EMBL/GenBank/DDBJ whole genome shotgun (WGS) entry which is preliminary data.</text>
</comment>
<evidence type="ECO:0000313" key="10">
    <source>
        <dbReference type="Proteomes" id="UP000313849"/>
    </source>
</evidence>
<feature type="transmembrane region" description="Helical" evidence="7">
    <location>
        <begin position="173"/>
        <end position="192"/>
    </location>
</feature>
<feature type="transmembrane region" description="Helical" evidence="7">
    <location>
        <begin position="285"/>
        <end position="305"/>
    </location>
</feature>
<dbReference type="AlphaFoldDB" id="A0A5C5BAC9"/>
<dbReference type="Pfam" id="PF05977">
    <property type="entry name" value="MFS_3"/>
    <property type="match status" value="1"/>
</dbReference>
<protein>
    <submittedName>
        <fullName evidence="9">MFS transporter</fullName>
    </submittedName>
</protein>
<dbReference type="CDD" id="cd06173">
    <property type="entry name" value="MFS_MefA_like"/>
    <property type="match status" value="1"/>
</dbReference>
<dbReference type="PANTHER" id="PTHR23513:SF11">
    <property type="entry name" value="STAPHYLOFERRIN A TRANSPORTER"/>
    <property type="match status" value="1"/>
</dbReference>
<keyword evidence="10" id="KW-1185">Reference proteome</keyword>
<proteinExistence type="predicted"/>
<evidence type="ECO:0000256" key="3">
    <source>
        <dbReference type="ARBA" id="ARBA00022475"/>
    </source>
</evidence>
<feature type="transmembrane region" description="Helical" evidence="7">
    <location>
        <begin position="79"/>
        <end position="100"/>
    </location>
</feature>
<evidence type="ECO:0000313" key="9">
    <source>
        <dbReference type="EMBL" id="TNU73651.1"/>
    </source>
</evidence>
<name>A0A5C5BAC9_9MICO</name>
<evidence type="ECO:0000256" key="5">
    <source>
        <dbReference type="ARBA" id="ARBA00022989"/>
    </source>
</evidence>
<dbReference type="GO" id="GO:0022857">
    <property type="term" value="F:transmembrane transporter activity"/>
    <property type="evidence" value="ECO:0007669"/>
    <property type="project" value="InterPro"/>
</dbReference>
<feature type="transmembrane region" description="Helical" evidence="7">
    <location>
        <begin position="213"/>
        <end position="236"/>
    </location>
</feature>
<organism evidence="9 10">
    <name type="scientific">Miniimonas arenae</name>
    <dbReference type="NCBI Taxonomy" id="676201"/>
    <lineage>
        <taxon>Bacteria</taxon>
        <taxon>Bacillati</taxon>
        <taxon>Actinomycetota</taxon>
        <taxon>Actinomycetes</taxon>
        <taxon>Micrococcales</taxon>
        <taxon>Beutenbergiaceae</taxon>
        <taxon>Miniimonas</taxon>
    </lineage>
</organism>
<dbReference type="SUPFAM" id="SSF103473">
    <property type="entry name" value="MFS general substrate transporter"/>
    <property type="match status" value="1"/>
</dbReference>
<evidence type="ECO:0000256" key="4">
    <source>
        <dbReference type="ARBA" id="ARBA00022692"/>
    </source>
</evidence>
<dbReference type="Gene3D" id="1.20.1250.20">
    <property type="entry name" value="MFS general substrate transporter like domains"/>
    <property type="match status" value="1"/>
</dbReference>
<sequence length="426" mass="44752">MSTTFDSLKFPAYRLWFAGALVANVGTWMQRIAQDWVVLTDLSDNSGIAVGIVTALQFLPALLLGPYGGLLADRLPRRGLLMVTQGAMGALALGLGALVLSGSAQLWHVWAFAFVLGVVAAVDNPVRQTFVAELVPQSSLPNAVGLNSASFNAARLVGPAVAGLTIAAVGPGWVFVVNAASFAFTVGALMLMRTRDLHPLPHAERSKGKVREGMRYVGARSDILLIMAVVGVVSALGLNFQLTSAMMAVTVFDQGAANYGLLGSVLAIGSLAGALMAARRSQPRVRYILGAALGFGLASALMAIAPTYWTYALAAIPVGFCSLTMLASANAYVQTSTAPEMRGRVMSLYLMVLMGTTPIGSPVVGWVGEAFGARWSIGIGAIATILIAVLGIAWARRAWHVELRYVRTPSPHVLVLSDADRMGRAV</sequence>
<keyword evidence="3" id="KW-1003">Cell membrane</keyword>
<feature type="transmembrane region" description="Helical" evidence="7">
    <location>
        <begin position="311"/>
        <end position="333"/>
    </location>
</feature>
<evidence type="ECO:0000259" key="8">
    <source>
        <dbReference type="PROSITE" id="PS50850"/>
    </source>
</evidence>
<keyword evidence="4 7" id="KW-0812">Transmembrane</keyword>
<dbReference type="PANTHER" id="PTHR23513">
    <property type="entry name" value="INTEGRAL MEMBRANE EFFLUX PROTEIN-RELATED"/>
    <property type="match status" value="1"/>
</dbReference>
<dbReference type="OrthoDB" id="9775268at2"/>
<dbReference type="InterPro" id="IPR010290">
    <property type="entry name" value="TM_effector"/>
</dbReference>
<dbReference type="GO" id="GO:0005886">
    <property type="term" value="C:plasma membrane"/>
    <property type="evidence" value="ECO:0007669"/>
    <property type="project" value="UniProtKB-SubCell"/>
</dbReference>
<feature type="transmembrane region" description="Helical" evidence="7">
    <location>
        <begin position="345"/>
        <end position="367"/>
    </location>
</feature>
<dbReference type="EMBL" id="VENP01000037">
    <property type="protein sequence ID" value="TNU73651.1"/>
    <property type="molecule type" value="Genomic_DNA"/>
</dbReference>
<dbReference type="InterPro" id="IPR036259">
    <property type="entry name" value="MFS_trans_sf"/>
</dbReference>
<keyword evidence="5 7" id="KW-1133">Transmembrane helix</keyword>
<keyword evidence="2" id="KW-0813">Transport</keyword>
<evidence type="ECO:0000256" key="7">
    <source>
        <dbReference type="SAM" id="Phobius"/>
    </source>
</evidence>
<evidence type="ECO:0000256" key="6">
    <source>
        <dbReference type="ARBA" id="ARBA00023136"/>
    </source>
</evidence>
<feature type="domain" description="Major facilitator superfamily (MFS) profile" evidence="8">
    <location>
        <begin position="1"/>
        <end position="396"/>
    </location>
</feature>
<dbReference type="InterPro" id="IPR020846">
    <property type="entry name" value="MFS_dom"/>
</dbReference>
<evidence type="ECO:0000256" key="1">
    <source>
        <dbReference type="ARBA" id="ARBA00004651"/>
    </source>
</evidence>